<dbReference type="AlphaFoldDB" id="T5KK77"/>
<evidence type="ECO:0000256" key="1">
    <source>
        <dbReference type="SAM" id="MobiDB-lite"/>
    </source>
</evidence>
<dbReference type="PATRIC" id="fig|1333857.3.peg.2135"/>
<dbReference type="Pfam" id="PF18911">
    <property type="entry name" value="PKD_4"/>
    <property type="match status" value="2"/>
</dbReference>
<dbReference type="PROSITE" id="PS50093">
    <property type="entry name" value="PKD"/>
    <property type="match status" value="2"/>
</dbReference>
<gene>
    <name evidence="4" type="ORF">L687_01150</name>
</gene>
<dbReference type="CDD" id="cd00146">
    <property type="entry name" value="PKD"/>
    <property type="match status" value="2"/>
</dbReference>
<dbReference type="RefSeq" id="WP_021200096.1">
    <property type="nucleotide sequence ID" value="NZ_ATAO01000195.1"/>
</dbReference>
<proteinExistence type="predicted"/>
<dbReference type="SMART" id="SM00089">
    <property type="entry name" value="PKD"/>
    <property type="match status" value="2"/>
</dbReference>
<sequence length="1167" mass="119635">MGNNHVLERARSAAAGVVVGILVVAGLVSFGGGAAVATDAAPTLPPLLQRDGDVVTSDPIPTVQIDNGYVWAQTTIGSTVYAVGKFDNAREPKAAPGTALTARSNVLAYDINTGALLPFAPKVNGVIKAVAASPDGSRIYIGGSFNSVNGKDRWNIAAIDAKTGELVAGFVPSIGGSGVYALTTSGTAVYAGGLFGQANGTARKNLAAFNTANGALLPWAPQTDLQVDAMVMDPAGKDTIIGGRFSQINGNTEMRGSGAVDKTTGTLNTAWELAKTVRNGAGSGIYAGKAGTFSLTTDATGVYGTGWGYADAATGNLEGTFAAEAGTGKVRWIADCIGDHYGVYSTGKVVYTTSHTHTCETLGLHPEQAPRVHRYSEAYTADARGTLAPQPAAPGRKDWGGTPAPSPYAWSPDWAVGVTTGLGQAGLSITGTGNMISIGGEFRSVNNGQFEGLVRFSTAPPAGPKDGPRLSGDKWQPTATSLTPGRVKVSIPANWDRDDLTLTYELRRAGSTTPLLTTKVDSTWWNLPAVSFEDTTAPAGSQQQYTFTAADGNGNTVSSKTATVTVADPTPPYSNAVLADEPQLYYPLGTIGQDVAGANSPIFRAGAKLLSSGTSKGTGATALDGTETGRVDTTTKMPAPSAYSAEMWFQTSTTSGGVLFDFESSAAGFSKNYDRNVYMSNDGRLNFGVYSDGTRVITTKAAYNDNQWHQVVASVSPEGMKLFVDGQLNDQITGVTKGQAYEGFWKIGSGKLVNWPNIPTSVSLTGNVNQFAIYPYGLSAGQVKTHFWVAKGSTAPVAAYTATPVGLAVAFDASTSVPPGSATVAAYRWDFGDGTTGTGKTPSHTYAAPGTYQVKLTITDSQGLVGSVKKPVVVQGANALPTASFTLSSSGLTSSADAAASTDTDGTISSYSWNWGDGTTSAGAVASHAYSTAGTRTVTLTVTDDVGGSATTTRKSVVAEPAPLAGDDFEQASSRGWGNAVAGGAWTIAGGSQAAATVAGGFGRLNLAAGDTRHATLNATSVPSPTLETTFRVDQGATTGGAYIGVIARDSAAGRYLVRAWLRPDGTIWLVAHRDGTVLATRAVSGLAFAANTSYTLKVTVTGTAQASINAKIWATGATEPADWQLKASDATPLQPAGGVGLSGNRSGSSTAALGVAFDTFRVTAAE</sequence>
<dbReference type="Pfam" id="PF13385">
    <property type="entry name" value="Laminin_G_3"/>
    <property type="match status" value="1"/>
</dbReference>
<dbReference type="InterPro" id="IPR013783">
    <property type="entry name" value="Ig-like_fold"/>
</dbReference>
<feature type="domain" description="PKD" evidence="3">
    <location>
        <begin position="881"/>
        <end position="958"/>
    </location>
</feature>
<dbReference type="InterPro" id="IPR011047">
    <property type="entry name" value="Quinoprotein_ADH-like_sf"/>
</dbReference>
<evidence type="ECO:0000256" key="2">
    <source>
        <dbReference type="SAM" id="Phobius"/>
    </source>
</evidence>
<reference evidence="4 5" key="1">
    <citation type="journal article" date="2013" name="Genome Announc.">
        <title>Whole-genome sequences of five oyster-associated bacteria show potential for crude oil hydrocarbon degradation.</title>
        <authorList>
            <person name="Chauhan A."/>
            <person name="Green S."/>
            <person name="Pathak A."/>
            <person name="Thomas J."/>
            <person name="Venkatramanan R."/>
        </authorList>
    </citation>
    <scope>NUCLEOTIDE SEQUENCE [LARGE SCALE GENOMIC DNA]</scope>
    <source>
        <strain evidence="4 5">MF109</strain>
    </source>
</reference>
<comment type="caution">
    <text evidence="4">The sequence shown here is derived from an EMBL/GenBank/DDBJ whole genome shotgun (WGS) entry which is preliminary data.</text>
</comment>
<dbReference type="Gene3D" id="2.60.120.200">
    <property type="match status" value="1"/>
</dbReference>
<keyword evidence="2" id="KW-1133">Transmembrane helix</keyword>
<dbReference type="GO" id="GO:0005975">
    <property type="term" value="P:carbohydrate metabolic process"/>
    <property type="evidence" value="ECO:0007669"/>
    <property type="project" value="UniProtKB-ARBA"/>
</dbReference>
<dbReference type="Gene3D" id="2.60.40.10">
    <property type="entry name" value="Immunoglobulins"/>
    <property type="match status" value="2"/>
</dbReference>
<dbReference type="SUPFAM" id="SSF50998">
    <property type="entry name" value="Quinoprotein alcohol dehydrogenase-like"/>
    <property type="match status" value="1"/>
</dbReference>
<dbReference type="EMBL" id="ATAO01000195">
    <property type="protein sequence ID" value="EQM75666.1"/>
    <property type="molecule type" value="Genomic_DNA"/>
</dbReference>
<dbReference type="SUPFAM" id="SSF49899">
    <property type="entry name" value="Concanavalin A-like lectins/glucanases"/>
    <property type="match status" value="1"/>
</dbReference>
<organism evidence="4 5">
    <name type="scientific">Microbacterium maritypicum MF109</name>
    <dbReference type="NCBI Taxonomy" id="1333857"/>
    <lineage>
        <taxon>Bacteria</taxon>
        <taxon>Bacillati</taxon>
        <taxon>Actinomycetota</taxon>
        <taxon>Actinomycetes</taxon>
        <taxon>Micrococcales</taxon>
        <taxon>Microbacteriaceae</taxon>
        <taxon>Microbacterium</taxon>
    </lineage>
</organism>
<feature type="region of interest" description="Disordered" evidence="1">
    <location>
        <begin position="459"/>
        <end position="481"/>
    </location>
</feature>
<keyword evidence="2" id="KW-0812">Transmembrane</keyword>
<dbReference type="Gene3D" id="2.60.120.560">
    <property type="entry name" value="Exo-inulinase, domain 1"/>
    <property type="match status" value="1"/>
</dbReference>
<protein>
    <recommendedName>
        <fullName evidence="3">PKD domain-containing protein</fullName>
    </recommendedName>
</protein>
<evidence type="ECO:0000259" key="3">
    <source>
        <dbReference type="PROSITE" id="PS50093"/>
    </source>
</evidence>
<evidence type="ECO:0000313" key="4">
    <source>
        <dbReference type="EMBL" id="EQM75666.1"/>
    </source>
</evidence>
<dbReference type="InterPro" id="IPR001791">
    <property type="entry name" value="Laminin_G"/>
</dbReference>
<name>T5KK77_MICMQ</name>
<feature type="transmembrane region" description="Helical" evidence="2">
    <location>
        <begin position="12"/>
        <end position="37"/>
    </location>
</feature>
<dbReference type="InterPro" id="IPR000601">
    <property type="entry name" value="PKD_dom"/>
</dbReference>
<dbReference type="InterPro" id="IPR022409">
    <property type="entry name" value="PKD/Chitinase_dom"/>
</dbReference>
<feature type="domain" description="PKD" evidence="3">
    <location>
        <begin position="792"/>
        <end position="875"/>
    </location>
</feature>
<dbReference type="SUPFAM" id="SSF49299">
    <property type="entry name" value="PKD domain"/>
    <property type="match status" value="2"/>
</dbReference>
<accession>T5KK77</accession>
<dbReference type="CDD" id="cd00110">
    <property type="entry name" value="LamG"/>
    <property type="match status" value="1"/>
</dbReference>
<evidence type="ECO:0000313" key="5">
    <source>
        <dbReference type="Proteomes" id="UP000016033"/>
    </source>
</evidence>
<keyword evidence="2" id="KW-0472">Membrane</keyword>
<dbReference type="InterPro" id="IPR035986">
    <property type="entry name" value="PKD_dom_sf"/>
</dbReference>
<dbReference type="Proteomes" id="UP000016033">
    <property type="component" value="Unassembled WGS sequence"/>
</dbReference>
<dbReference type="InterPro" id="IPR013320">
    <property type="entry name" value="ConA-like_dom_sf"/>
</dbReference>
<feature type="region of interest" description="Disordered" evidence="1">
    <location>
        <begin position="613"/>
        <end position="636"/>
    </location>
</feature>